<evidence type="ECO:0000313" key="2">
    <source>
        <dbReference type="Proteomes" id="UP000183144"/>
    </source>
</evidence>
<dbReference type="InterPro" id="IPR036113">
    <property type="entry name" value="Asp/Glu-ADT_sf_sub_c"/>
</dbReference>
<name>A0A1J4RPT5_9BACT</name>
<dbReference type="InterPro" id="IPR003837">
    <property type="entry name" value="GatC"/>
</dbReference>
<dbReference type="Proteomes" id="UP000183144">
    <property type="component" value="Unassembled WGS sequence"/>
</dbReference>
<proteinExistence type="predicted"/>
<accession>A0A1J4RPT5</accession>
<evidence type="ECO:0000313" key="1">
    <source>
        <dbReference type="EMBL" id="OIN89425.1"/>
    </source>
</evidence>
<comment type="caution">
    <text evidence="1">The sequence shown here is derived from an EMBL/GenBank/DDBJ whole genome shotgun (WGS) entry which is preliminary data.</text>
</comment>
<gene>
    <name evidence="1" type="ORF">AUJ59_01570</name>
</gene>
<organism evidence="1 2">
    <name type="scientific">Candidatus Beckwithbacteria bacterium CG1_02_47_37</name>
    <dbReference type="NCBI Taxonomy" id="1805034"/>
    <lineage>
        <taxon>Bacteria</taxon>
        <taxon>Candidatus Beckwithiibacteriota</taxon>
    </lineage>
</organism>
<dbReference type="GO" id="GO:0006450">
    <property type="term" value="P:regulation of translational fidelity"/>
    <property type="evidence" value="ECO:0007669"/>
    <property type="project" value="InterPro"/>
</dbReference>
<protein>
    <recommendedName>
        <fullName evidence="3">Aspartyl/glutamyl-tRNA(Asn/Gln) amidotransferase subunit C</fullName>
    </recommendedName>
</protein>
<sequence>MKVNVLHLAKLVNMPLKPGESEKLQAGFDSTLKAVDELKKLPTAKTKSTFQVTKLQNVWREDIPQPERGFTQKQALSQAKKTYQGYFLVPRVIDDEA</sequence>
<dbReference type="EMBL" id="MNUI01000030">
    <property type="protein sequence ID" value="OIN89425.1"/>
    <property type="molecule type" value="Genomic_DNA"/>
</dbReference>
<dbReference type="Pfam" id="PF02686">
    <property type="entry name" value="GatC"/>
    <property type="match status" value="1"/>
</dbReference>
<dbReference type="NCBIfam" id="TIGR00135">
    <property type="entry name" value="gatC"/>
    <property type="match status" value="1"/>
</dbReference>
<dbReference type="AlphaFoldDB" id="A0A1J4RPT5"/>
<reference evidence="1 2" key="1">
    <citation type="journal article" date="2016" name="Environ. Microbiol.">
        <title>Genomic resolution of a cold subsurface aquifer community provides metabolic insights for novel microbes adapted to high CO concentrations.</title>
        <authorList>
            <person name="Probst A.J."/>
            <person name="Castelle C.J."/>
            <person name="Singh A."/>
            <person name="Brown C.T."/>
            <person name="Anantharaman K."/>
            <person name="Sharon I."/>
            <person name="Hug L.A."/>
            <person name="Burstein D."/>
            <person name="Emerson J.B."/>
            <person name="Thomas B.C."/>
            <person name="Banfield J.F."/>
        </authorList>
    </citation>
    <scope>NUCLEOTIDE SEQUENCE [LARGE SCALE GENOMIC DNA]</scope>
    <source>
        <strain evidence="1">CG1_02_47_37</strain>
    </source>
</reference>
<evidence type="ECO:0008006" key="3">
    <source>
        <dbReference type="Google" id="ProtNLM"/>
    </source>
</evidence>
<dbReference type="SUPFAM" id="SSF141000">
    <property type="entry name" value="Glu-tRNAGln amidotransferase C subunit"/>
    <property type="match status" value="1"/>
</dbReference>
<dbReference type="STRING" id="1805034.AUJ59_01570"/>